<gene>
    <name evidence="2" type="ORF">ILUMI_02822</name>
</gene>
<organism evidence="2 3">
    <name type="scientific">Ignelater luminosus</name>
    <name type="common">Cucubano</name>
    <name type="synonym">Pyrophorus luminosus</name>
    <dbReference type="NCBI Taxonomy" id="2038154"/>
    <lineage>
        <taxon>Eukaryota</taxon>
        <taxon>Metazoa</taxon>
        <taxon>Ecdysozoa</taxon>
        <taxon>Arthropoda</taxon>
        <taxon>Hexapoda</taxon>
        <taxon>Insecta</taxon>
        <taxon>Pterygota</taxon>
        <taxon>Neoptera</taxon>
        <taxon>Endopterygota</taxon>
        <taxon>Coleoptera</taxon>
        <taxon>Polyphaga</taxon>
        <taxon>Elateriformia</taxon>
        <taxon>Elateroidea</taxon>
        <taxon>Elateridae</taxon>
        <taxon>Agrypninae</taxon>
        <taxon>Pyrophorini</taxon>
        <taxon>Ignelater</taxon>
    </lineage>
</organism>
<sequence>MRGPVIFNNTIEKKCPNLECVQDVLDFWRSKKATMPNLAQLARKVICVPATSALSKRVFLVAGLVLNSKRAQLSPDNANRIVFIHDDYEYVKQFVEMCSFNCVTVFSK</sequence>
<evidence type="ECO:0000313" key="2">
    <source>
        <dbReference type="EMBL" id="KAF2903366.1"/>
    </source>
</evidence>
<reference evidence="2" key="1">
    <citation type="submission" date="2019-08" db="EMBL/GenBank/DDBJ databases">
        <title>The genome of the North American firefly Photinus pyralis.</title>
        <authorList>
            <consortium name="Photinus pyralis genome working group"/>
            <person name="Fallon T.R."/>
            <person name="Sander Lower S.E."/>
            <person name="Weng J.-K."/>
        </authorList>
    </citation>
    <scope>NUCLEOTIDE SEQUENCE</scope>
    <source>
        <strain evidence="2">TRF0915ILg1</strain>
        <tissue evidence="2">Whole body</tissue>
    </source>
</reference>
<dbReference type="PANTHER" id="PTHR47611">
    <property type="entry name" value="HAT DIMERISATION DOMAIN, C-TERMINAL"/>
    <property type="match status" value="1"/>
</dbReference>
<dbReference type="AlphaFoldDB" id="A0A8K0DHH1"/>
<proteinExistence type="predicted"/>
<keyword evidence="3" id="KW-1185">Reference proteome</keyword>
<dbReference type="InterPro" id="IPR012337">
    <property type="entry name" value="RNaseH-like_sf"/>
</dbReference>
<name>A0A8K0DHH1_IGNLU</name>
<dbReference type="GO" id="GO:0046983">
    <property type="term" value="F:protein dimerization activity"/>
    <property type="evidence" value="ECO:0007669"/>
    <property type="project" value="InterPro"/>
</dbReference>
<comment type="caution">
    <text evidence="2">The sequence shown here is derived from an EMBL/GenBank/DDBJ whole genome shotgun (WGS) entry which is preliminary data.</text>
</comment>
<dbReference type="SUPFAM" id="SSF53098">
    <property type="entry name" value="Ribonuclease H-like"/>
    <property type="match status" value="1"/>
</dbReference>
<dbReference type="InterPro" id="IPR008906">
    <property type="entry name" value="HATC_C_dom"/>
</dbReference>
<dbReference type="EMBL" id="VTPC01001045">
    <property type="protein sequence ID" value="KAF2903366.1"/>
    <property type="molecule type" value="Genomic_DNA"/>
</dbReference>
<dbReference type="PANTHER" id="PTHR47611:SF3">
    <property type="entry name" value="HAT C-TERMINAL DIMERISATION DOMAIN-CONTAINING PROTEIN"/>
    <property type="match status" value="1"/>
</dbReference>
<dbReference type="Proteomes" id="UP000801492">
    <property type="component" value="Unassembled WGS sequence"/>
</dbReference>
<evidence type="ECO:0000313" key="3">
    <source>
        <dbReference type="Proteomes" id="UP000801492"/>
    </source>
</evidence>
<dbReference type="OrthoDB" id="3062869at2759"/>
<accession>A0A8K0DHH1</accession>
<dbReference type="Pfam" id="PF05699">
    <property type="entry name" value="Dimer_Tnp_hAT"/>
    <property type="match status" value="1"/>
</dbReference>
<evidence type="ECO:0000259" key="1">
    <source>
        <dbReference type="Pfam" id="PF05699"/>
    </source>
</evidence>
<feature type="domain" description="HAT C-terminal dimerisation" evidence="1">
    <location>
        <begin position="18"/>
        <end position="87"/>
    </location>
</feature>
<protein>
    <recommendedName>
        <fullName evidence="1">HAT C-terminal dimerisation domain-containing protein</fullName>
    </recommendedName>
</protein>